<evidence type="ECO:0000259" key="2">
    <source>
        <dbReference type="Pfam" id="PF13358"/>
    </source>
</evidence>
<accession>A0AAU1I9Z8</accession>
<protein>
    <submittedName>
        <fullName evidence="3">Transposase</fullName>
    </submittedName>
</protein>
<dbReference type="InterPro" id="IPR038717">
    <property type="entry name" value="Tc1-like_DDE_dom"/>
</dbReference>
<evidence type="ECO:0000256" key="1">
    <source>
        <dbReference type="SAM" id="MobiDB-lite"/>
    </source>
</evidence>
<feature type="domain" description="Tc1-like transposase DDE" evidence="2">
    <location>
        <begin position="36"/>
        <end position="76"/>
    </location>
</feature>
<dbReference type="EMBL" id="CP108140">
    <property type="protein sequence ID" value="WTP91306.1"/>
    <property type="molecule type" value="Genomic_DNA"/>
</dbReference>
<organism evidence="3">
    <name type="scientific">Streptomyces sp. NBC_00180</name>
    <dbReference type="NCBI Taxonomy" id="2903632"/>
    <lineage>
        <taxon>Bacteria</taxon>
        <taxon>Bacillati</taxon>
        <taxon>Actinomycetota</taxon>
        <taxon>Actinomycetes</taxon>
        <taxon>Kitasatosporales</taxon>
        <taxon>Streptomycetaceae</taxon>
        <taxon>Streptomyces</taxon>
    </lineage>
</organism>
<dbReference type="AlphaFoldDB" id="A0AAU1I9Z8"/>
<sequence>MASSSGTDPADPDRLGRPGQAATDGGPPRRRAFALAQRLEIHHTPKHGSWLNIAEIELSALTRQCLDRRIGDLDTLNTELSAWQNATNTDQRQVDWQFTTHDARIKLRHLYPKN</sequence>
<evidence type="ECO:0000313" key="3">
    <source>
        <dbReference type="EMBL" id="WTP91306.1"/>
    </source>
</evidence>
<reference evidence="3" key="1">
    <citation type="submission" date="2022-10" db="EMBL/GenBank/DDBJ databases">
        <title>The complete genomes of actinobacterial strains from the NBC collection.</title>
        <authorList>
            <person name="Joergensen T.S."/>
            <person name="Alvarez Arevalo M."/>
            <person name="Sterndorff E.B."/>
            <person name="Faurdal D."/>
            <person name="Vuksanovic O."/>
            <person name="Mourched A.-S."/>
            <person name="Charusanti P."/>
            <person name="Shaw S."/>
            <person name="Blin K."/>
            <person name="Weber T."/>
        </authorList>
    </citation>
    <scope>NUCLEOTIDE SEQUENCE</scope>
    <source>
        <strain evidence="3">NBC 00180</strain>
    </source>
</reference>
<gene>
    <name evidence="3" type="ORF">OG477_40980</name>
</gene>
<name>A0AAU1I9Z8_9ACTN</name>
<dbReference type="Pfam" id="PF13358">
    <property type="entry name" value="DDE_3"/>
    <property type="match status" value="1"/>
</dbReference>
<proteinExistence type="predicted"/>
<feature type="region of interest" description="Disordered" evidence="1">
    <location>
        <begin position="1"/>
        <end position="28"/>
    </location>
</feature>